<dbReference type="OrthoDB" id="407316at2759"/>
<protein>
    <submittedName>
        <fullName evidence="1">Uncharacterized protein</fullName>
    </submittedName>
</protein>
<dbReference type="AlphaFoldDB" id="A0A812T8Q4"/>
<sequence length="112" mass="12520">MASILRSAKVFAKEDALPKIPAAEFCHFLQEHFKVEPGVVQVMMTSVKDLAPEPVYISVRAKGTPPRREKVDELLAGIGRWLAGRGLQTGKVRIELFEPSQQAVHAWRQSKL</sequence>
<name>A0A812T8Q4_9DINO</name>
<dbReference type="Proteomes" id="UP000604046">
    <property type="component" value="Unassembled WGS sequence"/>
</dbReference>
<reference evidence="1" key="1">
    <citation type="submission" date="2021-02" db="EMBL/GenBank/DDBJ databases">
        <authorList>
            <person name="Dougan E. K."/>
            <person name="Rhodes N."/>
            <person name="Thang M."/>
            <person name="Chan C."/>
        </authorList>
    </citation>
    <scope>NUCLEOTIDE SEQUENCE</scope>
</reference>
<accession>A0A812T8Q4</accession>
<gene>
    <name evidence="1" type="ORF">SNAT2548_LOCUS28855</name>
</gene>
<keyword evidence="2" id="KW-1185">Reference proteome</keyword>
<comment type="caution">
    <text evidence="1">The sequence shown here is derived from an EMBL/GenBank/DDBJ whole genome shotgun (WGS) entry which is preliminary data.</text>
</comment>
<evidence type="ECO:0000313" key="1">
    <source>
        <dbReference type="EMBL" id="CAE7515536.1"/>
    </source>
</evidence>
<evidence type="ECO:0000313" key="2">
    <source>
        <dbReference type="Proteomes" id="UP000604046"/>
    </source>
</evidence>
<proteinExistence type="predicted"/>
<organism evidence="1 2">
    <name type="scientific">Symbiodinium natans</name>
    <dbReference type="NCBI Taxonomy" id="878477"/>
    <lineage>
        <taxon>Eukaryota</taxon>
        <taxon>Sar</taxon>
        <taxon>Alveolata</taxon>
        <taxon>Dinophyceae</taxon>
        <taxon>Suessiales</taxon>
        <taxon>Symbiodiniaceae</taxon>
        <taxon>Symbiodinium</taxon>
    </lineage>
</organism>
<dbReference type="EMBL" id="CAJNDS010002535">
    <property type="protein sequence ID" value="CAE7515536.1"/>
    <property type="molecule type" value="Genomic_DNA"/>
</dbReference>